<sequence>CASWVLTLTDFFYQKLGVLVRVMVSAFCDGQWELYMDLASYKDLQTQPGVAIFRYEAPIYYANQSLFKTALYRCLGLNPVKEKAKQRKL</sequence>
<dbReference type="Proteomes" id="UP000694557">
    <property type="component" value="Unassembled WGS sequence"/>
</dbReference>
<reference evidence="2" key="1">
    <citation type="submission" date="2025-08" db="UniProtKB">
        <authorList>
            <consortium name="Ensembl"/>
        </authorList>
    </citation>
    <scope>IDENTIFICATION</scope>
</reference>
<proteinExistence type="predicted"/>
<dbReference type="AlphaFoldDB" id="A0A8C7FN89"/>
<keyword evidence="3" id="KW-1185">Reference proteome</keyword>
<dbReference type="InterPro" id="IPR036513">
    <property type="entry name" value="STAS_dom_sf"/>
</dbReference>
<dbReference type="Gene3D" id="3.30.750.24">
    <property type="entry name" value="STAS domain"/>
    <property type="match status" value="1"/>
</dbReference>
<evidence type="ECO:0000313" key="3">
    <source>
        <dbReference type="Proteomes" id="UP000694557"/>
    </source>
</evidence>
<evidence type="ECO:0000259" key="1">
    <source>
        <dbReference type="PROSITE" id="PS50801"/>
    </source>
</evidence>
<accession>A0A8C7FN89</accession>
<dbReference type="InterPro" id="IPR002645">
    <property type="entry name" value="STAS_dom"/>
</dbReference>
<organism evidence="2 3">
    <name type="scientific">Oncorhynchus kisutch</name>
    <name type="common">Coho salmon</name>
    <name type="synonym">Salmo kisutch</name>
    <dbReference type="NCBI Taxonomy" id="8019"/>
    <lineage>
        <taxon>Eukaryota</taxon>
        <taxon>Metazoa</taxon>
        <taxon>Chordata</taxon>
        <taxon>Craniata</taxon>
        <taxon>Vertebrata</taxon>
        <taxon>Euteleostomi</taxon>
        <taxon>Actinopterygii</taxon>
        <taxon>Neopterygii</taxon>
        <taxon>Teleostei</taxon>
        <taxon>Protacanthopterygii</taxon>
        <taxon>Salmoniformes</taxon>
        <taxon>Salmonidae</taxon>
        <taxon>Salmoninae</taxon>
        <taxon>Oncorhynchus</taxon>
    </lineage>
</organism>
<reference evidence="2" key="2">
    <citation type="submission" date="2025-09" db="UniProtKB">
        <authorList>
            <consortium name="Ensembl"/>
        </authorList>
    </citation>
    <scope>IDENTIFICATION</scope>
</reference>
<protein>
    <recommendedName>
        <fullName evidence="1">STAS domain-containing protein</fullName>
    </recommendedName>
</protein>
<feature type="domain" description="STAS" evidence="1">
    <location>
        <begin position="40"/>
        <end position="89"/>
    </location>
</feature>
<dbReference type="PROSITE" id="PS50801">
    <property type="entry name" value="STAS"/>
    <property type="match status" value="1"/>
</dbReference>
<name>A0A8C7FN89_ONCKI</name>
<dbReference type="Ensembl" id="ENSOKIT00005032035.1">
    <property type="protein sequence ID" value="ENSOKIP00005030303.1"/>
    <property type="gene ID" value="ENSOKIG00005013048.1"/>
</dbReference>
<evidence type="ECO:0000313" key="2">
    <source>
        <dbReference type="Ensembl" id="ENSOKIP00005030303.1"/>
    </source>
</evidence>